<dbReference type="AlphaFoldDB" id="A0A364NSZ0"/>
<keyword evidence="5" id="KW-0969">Cilium</keyword>
<evidence type="ECO:0000256" key="3">
    <source>
        <dbReference type="ARBA" id="ARBA00023143"/>
    </source>
</evidence>
<keyword evidence="5" id="KW-0282">Flagellum</keyword>
<evidence type="ECO:0000256" key="2">
    <source>
        <dbReference type="ARBA" id="ARBA00009272"/>
    </source>
</evidence>
<keyword evidence="3 4" id="KW-0975">Bacterial flagellum</keyword>
<dbReference type="GO" id="GO:0071973">
    <property type="term" value="P:bacterial-type flagellum-dependent cell motility"/>
    <property type="evidence" value="ECO:0007669"/>
    <property type="project" value="InterPro"/>
</dbReference>
<keyword evidence="6" id="KW-1185">Reference proteome</keyword>
<name>A0A364NSZ0_9PROT</name>
<keyword evidence="5" id="KW-0966">Cell projection</keyword>
<comment type="similarity">
    <text evidence="2 4">Belongs to the FliE family.</text>
</comment>
<comment type="subcellular location">
    <subcellularLocation>
        <location evidence="1 4">Bacterial flagellum basal body</location>
    </subcellularLocation>
</comment>
<dbReference type="OrthoDB" id="8481852at2"/>
<gene>
    <name evidence="4" type="primary">fliE</name>
    <name evidence="5" type="ORF">CU669_19830</name>
</gene>
<dbReference type="GO" id="GO:0003774">
    <property type="term" value="F:cytoskeletal motor activity"/>
    <property type="evidence" value="ECO:0007669"/>
    <property type="project" value="InterPro"/>
</dbReference>
<sequence length="110" mass="11398">MTDFASAISAYRNAANPLAGLDKKESASAEETGGGRDIGTDFVSVLKDATKMAIGTAKGAEQSSLAAVAGKADIREVVAAVANAELTLETVVNVRDKVINAYNEILRMPI</sequence>
<evidence type="ECO:0000256" key="4">
    <source>
        <dbReference type="HAMAP-Rule" id="MF_00724"/>
    </source>
</evidence>
<dbReference type="Proteomes" id="UP000251075">
    <property type="component" value="Unassembled WGS sequence"/>
</dbReference>
<organism evidence="5 6">
    <name type="scientific">Paramagnetospirillum kuznetsovii</name>
    <dbReference type="NCBI Taxonomy" id="2053833"/>
    <lineage>
        <taxon>Bacteria</taxon>
        <taxon>Pseudomonadati</taxon>
        <taxon>Pseudomonadota</taxon>
        <taxon>Alphaproteobacteria</taxon>
        <taxon>Rhodospirillales</taxon>
        <taxon>Magnetospirillaceae</taxon>
        <taxon>Paramagnetospirillum</taxon>
    </lineage>
</organism>
<dbReference type="PANTHER" id="PTHR34653">
    <property type="match status" value="1"/>
</dbReference>
<evidence type="ECO:0000313" key="6">
    <source>
        <dbReference type="Proteomes" id="UP000251075"/>
    </source>
</evidence>
<reference evidence="5 6" key="1">
    <citation type="submission" date="2017-11" db="EMBL/GenBank/DDBJ databases">
        <title>Draft genome sequence of magnetotactic bacterium Magnetospirillum kuznetsovii LBB-42.</title>
        <authorList>
            <person name="Grouzdev D.S."/>
            <person name="Rysina M.S."/>
            <person name="Baslerov R.V."/>
            <person name="Koziaeva V."/>
        </authorList>
    </citation>
    <scope>NUCLEOTIDE SEQUENCE [LARGE SCALE GENOMIC DNA]</scope>
    <source>
        <strain evidence="5 6">LBB-42</strain>
    </source>
</reference>
<dbReference type="GO" id="GO:0009425">
    <property type="term" value="C:bacterial-type flagellum basal body"/>
    <property type="evidence" value="ECO:0007669"/>
    <property type="project" value="UniProtKB-SubCell"/>
</dbReference>
<dbReference type="InterPro" id="IPR001624">
    <property type="entry name" value="FliE"/>
</dbReference>
<dbReference type="PANTHER" id="PTHR34653:SF1">
    <property type="entry name" value="FLAGELLAR HOOK-BASAL BODY COMPLEX PROTEIN FLIE"/>
    <property type="match status" value="1"/>
</dbReference>
<evidence type="ECO:0000256" key="1">
    <source>
        <dbReference type="ARBA" id="ARBA00004117"/>
    </source>
</evidence>
<comment type="caution">
    <text evidence="5">The sequence shown here is derived from an EMBL/GenBank/DDBJ whole genome shotgun (WGS) entry which is preliminary data.</text>
</comment>
<evidence type="ECO:0000313" key="5">
    <source>
        <dbReference type="EMBL" id="RAU20184.1"/>
    </source>
</evidence>
<dbReference type="GO" id="GO:0005198">
    <property type="term" value="F:structural molecule activity"/>
    <property type="evidence" value="ECO:0007669"/>
    <property type="project" value="InterPro"/>
</dbReference>
<dbReference type="HAMAP" id="MF_00724">
    <property type="entry name" value="FliE"/>
    <property type="match status" value="1"/>
</dbReference>
<dbReference type="EMBL" id="PGTO01000031">
    <property type="protein sequence ID" value="RAU20184.1"/>
    <property type="molecule type" value="Genomic_DNA"/>
</dbReference>
<proteinExistence type="inferred from homology"/>
<protein>
    <recommendedName>
        <fullName evidence="4">Flagellar hook-basal body complex protein FliE</fullName>
    </recommendedName>
</protein>
<accession>A0A364NSZ0</accession>
<dbReference type="RefSeq" id="WP_112147326.1">
    <property type="nucleotide sequence ID" value="NZ_PGTO01000031.1"/>
</dbReference>
<dbReference type="Pfam" id="PF02049">
    <property type="entry name" value="FliE"/>
    <property type="match status" value="1"/>
</dbReference>